<evidence type="ECO:0000256" key="2">
    <source>
        <dbReference type="ARBA" id="ARBA00023315"/>
    </source>
</evidence>
<dbReference type="Gene3D" id="3.40.47.10">
    <property type="match status" value="1"/>
</dbReference>
<evidence type="ECO:0000259" key="3">
    <source>
        <dbReference type="Pfam" id="PF08541"/>
    </source>
</evidence>
<keyword evidence="6" id="KW-1185">Reference proteome</keyword>
<accession>A0A927FAK3</accession>
<dbReference type="CDD" id="cd00830">
    <property type="entry name" value="KAS_III"/>
    <property type="match status" value="1"/>
</dbReference>
<dbReference type="Pfam" id="PF08545">
    <property type="entry name" value="ACP_syn_III"/>
    <property type="match status" value="1"/>
</dbReference>
<proteinExistence type="predicted"/>
<dbReference type="AlphaFoldDB" id="A0A927FAK3"/>
<dbReference type="RefSeq" id="WP_191617996.1">
    <property type="nucleotide sequence ID" value="NZ_JACYFG010000038.1"/>
</dbReference>
<dbReference type="Pfam" id="PF08541">
    <property type="entry name" value="ACP_syn_III_C"/>
    <property type="match status" value="1"/>
</dbReference>
<organism evidence="5 6">
    <name type="scientific">Pelagicoccus enzymogenes</name>
    <dbReference type="NCBI Taxonomy" id="2773457"/>
    <lineage>
        <taxon>Bacteria</taxon>
        <taxon>Pseudomonadati</taxon>
        <taxon>Verrucomicrobiota</taxon>
        <taxon>Opitutia</taxon>
        <taxon>Puniceicoccales</taxon>
        <taxon>Pelagicoccaceae</taxon>
        <taxon>Pelagicoccus</taxon>
    </lineage>
</organism>
<protein>
    <submittedName>
        <fullName evidence="5">Beta-ketoacyl-ACP synthase III</fullName>
        <ecNumber evidence="5">2.3.1.41</ecNumber>
    </submittedName>
</protein>
<dbReference type="InterPro" id="IPR016039">
    <property type="entry name" value="Thiolase-like"/>
</dbReference>
<evidence type="ECO:0000313" key="5">
    <source>
        <dbReference type="EMBL" id="MBD5780889.1"/>
    </source>
</evidence>
<reference evidence="5" key="1">
    <citation type="submission" date="2020-09" db="EMBL/GenBank/DDBJ databases">
        <title>Pelagicoccus enzymogenes sp. nov. with an EPS production, isolated from marine sediment.</title>
        <authorList>
            <person name="Feng X."/>
        </authorList>
    </citation>
    <scope>NUCLEOTIDE SEQUENCE</scope>
    <source>
        <strain evidence="5">NFK12</strain>
    </source>
</reference>
<dbReference type="SUPFAM" id="SSF53901">
    <property type="entry name" value="Thiolase-like"/>
    <property type="match status" value="1"/>
</dbReference>
<dbReference type="GO" id="GO:0044550">
    <property type="term" value="P:secondary metabolite biosynthetic process"/>
    <property type="evidence" value="ECO:0007669"/>
    <property type="project" value="TreeGrafter"/>
</dbReference>
<name>A0A927FAK3_9BACT</name>
<evidence type="ECO:0000259" key="4">
    <source>
        <dbReference type="Pfam" id="PF08545"/>
    </source>
</evidence>
<dbReference type="EC" id="2.3.1.41" evidence="5"/>
<feature type="domain" description="Beta-ketoacyl-[acyl-carrier-protein] synthase III N-terminal" evidence="4">
    <location>
        <begin position="115"/>
        <end position="191"/>
    </location>
</feature>
<keyword evidence="1 5" id="KW-0808">Transferase</keyword>
<dbReference type="GO" id="GO:0006633">
    <property type="term" value="P:fatty acid biosynthetic process"/>
    <property type="evidence" value="ECO:0007669"/>
    <property type="project" value="InterPro"/>
</dbReference>
<dbReference type="Proteomes" id="UP000622317">
    <property type="component" value="Unassembled WGS sequence"/>
</dbReference>
<dbReference type="PANTHER" id="PTHR34069">
    <property type="entry name" value="3-OXOACYL-[ACYL-CARRIER-PROTEIN] SYNTHASE 3"/>
    <property type="match status" value="1"/>
</dbReference>
<dbReference type="InterPro" id="IPR013747">
    <property type="entry name" value="ACP_syn_III_C"/>
</dbReference>
<sequence length="334" mass="35790">MNKTNDNSMTFGVAGTGAYLPSRIVSASELDRMMGRAEGWTARHAGVLERRWVEKETQSEMGAMAAKQALAEAGVDLREVDTLICASGTPEQPIPCTAARILGAMDNSASHLAAYDINATCLSFLVAFDHAAQLISTGRSRCVLLVSSEIASAGIDFTDAESAALMGDGAAAVLLSREAGAGKVLAFKMRTFPEGLELAELKGGGSLYHPTRRAFRLENYLFRMKGKQLFKLVSQHLGAQVSSLMQEQGLRWKDIKAVVPHQASGPAVDLLGKRLGIPEDKLLRIYPQVGNTIAASIPMALHELRKRTPLQRGDKLLLVGTSAGVSIASLLFEI</sequence>
<dbReference type="InterPro" id="IPR013751">
    <property type="entry name" value="ACP_syn_III_N"/>
</dbReference>
<dbReference type="GO" id="GO:0004315">
    <property type="term" value="F:3-oxoacyl-[acyl-carrier-protein] synthase activity"/>
    <property type="evidence" value="ECO:0007669"/>
    <property type="project" value="UniProtKB-EC"/>
</dbReference>
<dbReference type="PANTHER" id="PTHR34069:SF2">
    <property type="entry name" value="BETA-KETOACYL-[ACYL-CARRIER-PROTEIN] SYNTHASE III"/>
    <property type="match status" value="1"/>
</dbReference>
<feature type="domain" description="Beta-ketoacyl-[acyl-carrier-protein] synthase III C-terminal" evidence="3">
    <location>
        <begin position="245"/>
        <end position="334"/>
    </location>
</feature>
<dbReference type="EMBL" id="JACYFG010000038">
    <property type="protein sequence ID" value="MBD5780889.1"/>
    <property type="molecule type" value="Genomic_DNA"/>
</dbReference>
<comment type="caution">
    <text evidence="5">The sequence shown here is derived from an EMBL/GenBank/DDBJ whole genome shotgun (WGS) entry which is preliminary data.</text>
</comment>
<gene>
    <name evidence="5" type="ORF">IEN85_15425</name>
</gene>
<evidence type="ECO:0000256" key="1">
    <source>
        <dbReference type="ARBA" id="ARBA00022679"/>
    </source>
</evidence>
<keyword evidence="2 5" id="KW-0012">Acyltransferase</keyword>
<evidence type="ECO:0000313" key="6">
    <source>
        <dbReference type="Proteomes" id="UP000622317"/>
    </source>
</evidence>